<sequence>MRKWNRRLPSKCPNFPTLTNELFQQLLPNKPSCTRYRNKASHEKRAELKISIEQLFY</sequence>
<dbReference type="AlphaFoldDB" id="A0A1G5SBG3"/>
<dbReference type="Proteomes" id="UP000198729">
    <property type="component" value="Unassembled WGS sequence"/>
</dbReference>
<gene>
    <name evidence="1" type="ORF">NSMM_150075</name>
</gene>
<dbReference type="EMBL" id="FMWO01000020">
    <property type="protein sequence ID" value="SCZ84337.1"/>
    <property type="molecule type" value="Genomic_DNA"/>
</dbReference>
<proteinExistence type="predicted"/>
<accession>A0A1G5SBG3</accession>
<reference evidence="1 2" key="1">
    <citation type="submission" date="2016-10" db="EMBL/GenBank/DDBJ databases">
        <authorList>
            <person name="de Groot N.N."/>
        </authorList>
    </citation>
    <scope>NUCLEOTIDE SEQUENCE [LARGE SCALE GENOMIC DNA]</scope>
    <source>
        <strain evidence="1">1</strain>
    </source>
</reference>
<evidence type="ECO:0000313" key="2">
    <source>
        <dbReference type="Proteomes" id="UP000198729"/>
    </source>
</evidence>
<protein>
    <submittedName>
        <fullName evidence="1">Uncharacterized protein</fullName>
    </submittedName>
</protein>
<organism evidence="1 2">
    <name type="scientific">Nitrosomonas mobilis</name>
    <dbReference type="NCBI Taxonomy" id="51642"/>
    <lineage>
        <taxon>Bacteria</taxon>
        <taxon>Pseudomonadati</taxon>
        <taxon>Pseudomonadota</taxon>
        <taxon>Betaproteobacteria</taxon>
        <taxon>Nitrosomonadales</taxon>
        <taxon>Nitrosomonadaceae</taxon>
        <taxon>Nitrosomonas</taxon>
    </lineage>
</organism>
<keyword evidence="2" id="KW-1185">Reference proteome</keyword>
<evidence type="ECO:0000313" key="1">
    <source>
        <dbReference type="EMBL" id="SCZ84337.1"/>
    </source>
</evidence>
<name>A0A1G5SBG3_9PROT</name>